<reference evidence="1 2" key="1">
    <citation type="submission" date="2015-08" db="EMBL/GenBank/DDBJ databases">
        <title>Genome sequencing of Penicillium nordicum.</title>
        <authorList>
            <person name="Nguyen H.D."/>
            <person name="Seifert K.A."/>
        </authorList>
    </citation>
    <scope>NUCLEOTIDE SEQUENCE [LARGE SCALE GENOMIC DNA]</scope>
    <source>
        <strain evidence="1 2">DAOMC 185683</strain>
    </source>
</reference>
<accession>A0A0M8NTP6</accession>
<dbReference type="EMBL" id="LHQQ01000357">
    <property type="protein sequence ID" value="KOS37077.1"/>
    <property type="molecule type" value="Genomic_DNA"/>
</dbReference>
<evidence type="ECO:0000313" key="2">
    <source>
        <dbReference type="Proteomes" id="UP000037696"/>
    </source>
</evidence>
<dbReference type="AlphaFoldDB" id="A0A0M8NTP6"/>
<evidence type="ECO:0000313" key="1">
    <source>
        <dbReference type="EMBL" id="KOS37077.1"/>
    </source>
</evidence>
<gene>
    <name evidence="1" type="ORF">ACN38_g12149</name>
</gene>
<protein>
    <submittedName>
        <fullName evidence="1">Uncharacterized protein</fullName>
    </submittedName>
</protein>
<keyword evidence="2" id="KW-1185">Reference proteome</keyword>
<sequence>MPSEQSPLLKDAESQRLRHLGVAKLLAGLFDIGSFVPCLMRFPRQCRQIYSVNDSKQDCVFATGFFWGATVVGIIQSRFLRCTTSVRLPK</sequence>
<dbReference type="Proteomes" id="UP000037696">
    <property type="component" value="Unassembled WGS sequence"/>
</dbReference>
<name>A0A0M8NTP6_9EURO</name>
<proteinExistence type="predicted"/>
<organism evidence="1 2">
    <name type="scientific">Penicillium nordicum</name>
    <dbReference type="NCBI Taxonomy" id="229535"/>
    <lineage>
        <taxon>Eukaryota</taxon>
        <taxon>Fungi</taxon>
        <taxon>Dikarya</taxon>
        <taxon>Ascomycota</taxon>
        <taxon>Pezizomycotina</taxon>
        <taxon>Eurotiomycetes</taxon>
        <taxon>Eurotiomycetidae</taxon>
        <taxon>Eurotiales</taxon>
        <taxon>Aspergillaceae</taxon>
        <taxon>Penicillium</taxon>
    </lineage>
</organism>
<comment type="caution">
    <text evidence="1">The sequence shown here is derived from an EMBL/GenBank/DDBJ whole genome shotgun (WGS) entry which is preliminary data.</text>
</comment>